<dbReference type="SUPFAM" id="SSF51126">
    <property type="entry name" value="Pectin lyase-like"/>
    <property type="match status" value="4"/>
</dbReference>
<evidence type="ECO:0000259" key="2">
    <source>
        <dbReference type="SMART" id="SM00912"/>
    </source>
</evidence>
<keyword evidence="4" id="KW-1185">Reference proteome</keyword>
<feature type="domain" description="Filamentous haemagglutinin FhaB/tRNA nuclease CdiA-like TPS" evidence="2">
    <location>
        <begin position="35"/>
        <end position="146"/>
    </location>
</feature>
<keyword evidence="1" id="KW-0732">Signal</keyword>
<dbReference type="Pfam" id="PF05860">
    <property type="entry name" value="TPS"/>
    <property type="match status" value="1"/>
</dbReference>
<feature type="signal peptide" evidence="1">
    <location>
        <begin position="1"/>
        <end position="24"/>
    </location>
</feature>
<evidence type="ECO:0000313" key="4">
    <source>
        <dbReference type="Proteomes" id="UP000620559"/>
    </source>
</evidence>
<dbReference type="Gene3D" id="2.160.20.10">
    <property type="entry name" value="Single-stranded right-handed beta-helix, Pectin lyase-like"/>
    <property type="match status" value="3"/>
</dbReference>
<protein>
    <submittedName>
        <fullName evidence="3">S-layer family protein</fullName>
    </submittedName>
</protein>
<dbReference type="Proteomes" id="UP000620559">
    <property type="component" value="Unassembled WGS sequence"/>
</dbReference>
<reference evidence="3" key="1">
    <citation type="submission" date="2020-10" db="EMBL/GenBank/DDBJ databases">
        <authorList>
            <person name="Castelo-Branco R."/>
            <person name="Eusebio N."/>
            <person name="Adriana R."/>
            <person name="Vieira A."/>
            <person name="Brugerolle De Fraissinette N."/>
            <person name="Rezende De Castro R."/>
            <person name="Schneider M.P."/>
            <person name="Vasconcelos V."/>
            <person name="Leao P.N."/>
        </authorList>
    </citation>
    <scope>NUCLEOTIDE SEQUENCE</scope>
    <source>
        <strain evidence="3">LEGE 06105</strain>
    </source>
</reference>
<proteinExistence type="predicted"/>
<name>A0A8J7F8P3_9CYAN</name>
<dbReference type="InterPro" id="IPR011050">
    <property type="entry name" value="Pectin_lyase_fold/virulence"/>
</dbReference>
<dbReference type="InterPro" id="IPR008638">
    <property type="entry name" value="FhaB/CdiA-like_TPS"/>
</dbReference>
<organism evidence="3 4">
    <name type="scientific">Plectonema cf. radiosum LEGE 06105</name>
    <dbReference type="NCBI Taxonomy" id="945769"/>
    <lineage>
        <taxon>Bacteria</taxon>
        <taxon>Bacillati</taxon>
        <taxon>Cyanobacteriota</taxon>
        <taxon>Cyanophyceae</taxon>
        <taxon>Oscillatoriophycideae</taxon>
        <taxon>Oscillatoriales</taxon>
        <taxon>Microcoleaceae</taxon>
        <taxon>Plectonema</taxon>
    </lineage>
</organism>
<evidence type="ECO:0000256" key="1">
    <source>
        <dbReference type="SAM" id="SignalP"/>
    </source>
</evidence>
<dbReference type="EMBL" id="JADEWL010000216">
    <property type="protein sequence ID" value="MBE9216873.1"/>
    <property type="molecule type" value="Genomic_DNA"/>
</dbReference>
<sequence length="997" mass="101979">MNNKQTFLPLLLSSFVALPTPAIAQITPDNTLGAENSRLTPNVLINGANADKIEGGAQRGSNLFHSFSQFNIDDGQRVYFGNPNGVENILTRVTGGNASNIFGTLGVDGAANLFLINPNGILLGQNASLDIRGSFVGTTANAVQFGNQDFSATNPQAPPLLTVQPSGLLFNQINQNAAIQNNSIAPAGTDPAGFDVFGLRVSDGKSLLLVGGNVNMDGGQLNAYGGRVELGGLAAPGSINLLFDGDNLKLRFPENVTRADVLLTNQAYVYVEANGGGDIAINARNIGILQGSQLSAGIGQGLGTPETVAGDITLNATGEIKVAGAESRVGNIVSFDSQGNGGNITINSGSFLLRDDARLRASTYGKGDAGNVQVTATDAVSLAVNALILSTVEAGGMGNSGNIDINAATLTLLDGAQLITITREASDTQPPGKGDAGDINLQVSGVVDIAGERDTFPTGLFSEVQTGTQGNGGNITIDAGSFQLRDGAQLSASVEAGGVGKGGNIDINAASLSLSGGAQMYTVTSGQGNAGFIKINVSDLMSLDGSNGIFGSGVFSSVEDLGTGKSGNINIQTKMLSVTNAAAIVASARGKGDAGSIQINASDSINISGNNLDTGYSSGIFAFTLPKSTGQGGSIKIDTSNLRLSEGGVLDVRTRNERQGGSIAVNADTVELLNGGGILSTTSGSGSAGRINVNAREKLIIDGFDRTFNDRIIKVGEEPFFNYFISTDSASSILVRSESQGVTGDIEVNSPRITLDNQGTLNANSASGSGGNINLTSDLLLLRRGTQISTNAGTTQQGGDGGNIDINSKFIVAFPQKNSDITANAFSGNGGNINIRTQGIFGIEARPKPSDRTNDITASSELGVQGQINIIQPDVQPTEAVIELPDQIVDASDQIGQNCPRGRNAKRLGEFVVSGRGSLPPNSLQPLNGTTTIAPLATLDGDLPNTSSAPIAIPSPPTQIIEAQGWLKTPDGKIMLVASAPTATPSSSTASVCPVSR</sequence>
<dbReference type="InterPro" id="IPR012334">
    <property type="entry name" value="Pectin_lyas_fold"/>
</dbReference>
<dbReference type="SMART" id="SM00912">
    <property type="entry name" value="Haemagg_act"/>
    <property type="match status" value="1"/>
</dbReference>
<dbReference type="AlphaFoldDB" id="A0A8J7F8P3"/>
<gene>
    <name evidence="3" type="ORF">IQ247_30205</name>
</gene>
<dbReference type="NCBIfam" id="TIGR01901">
    <property type="entry name" value="adhes_NPXG"/>
    <property type="match status" value="1"/>
</dbReference>
<evidence type="ECO:0000313" key="3">
    <source>
        <dbReference type="EMBL" id="MBE9216873.1"/>
    </source>
</evidence>
<dbReference type="RefSeq" id="WP_193925713.1">
    <property type="nucleotide sequence ID" value="NZ_JADEWL010000216.1"/>
</dbReference>
<feature type="chain" id="PRO_5035277438" evidence="1">
    <location>
        <begin position="25"/>
        <end position="997"/>
    </location>
</feature>
<comment type="caution">
    <text evidence="3">The sequence shown here is derived from an EMBL/GenBank/DDBJ whole genome shotgun (WGS) entry which is preliminary data.</text>
</comment>
<accession>A0A8J7F8P3</accession>